<dbReference type="InterPro" id="IPR036259">
    <property type="entry name" value="MFS_trans_sf"/>
</dbReference>
<dbReference type="GO" id="GO:0022857">
    <property type="term" value="F:transmembrane transporter activity"/>
    <property type="evidence" value="ECO:0007669"/>
    <property type="project" value="InterPro"/>
</dbReference>
<dbReference type="AlphaFoldDB" id="A0A9W9CVR7"/>
<name>A0A9W9CVR7_9PEZI</name>
<comment type="caution">
    <text evidence="8">The sequence shown here is derived from an EMBL/GenBank/DDBJ whole genome shotgun (WGS) entry which is preliminary data.</text>
</comment>
<dbReference type="Proteomes" id="UP001140453">
    <property type="component" value="Unassembled WGS sequence"/>
</dbReference>
<evidence type="ECO:0008006" key="10">
    <source>
        <dbReference type="Google" id="ProtNLM"/>
    </source>
</evidence>
<proteinExistence type="predicted"/>
<evidence type="ECO:0000256" key="3">
    <source>
        <dbReference type="ARBA" id="ARBA00022692"/>
    </source>
</evidence>
<dbReference type="FunFam" id="1.20.1250.20:FF:000057">
    <property type="entry name" value="MFS general substrate transporter"/>
    <property type="match status" value="1"/>
</dbReference>
<sequence>MSERPESQGKDMSEPSHVEQIHHLPEIDPEKERALLRKIDFRLVPCVWFMYLLSYLDRSNIGNAYTGGMGTDLDMSSQDYSLVLLVFFISYVIFEAPSNMILTRTLMFIWGGLSMCFAASHSWRVLAGLRFLLGILEASFAPGVLFLLSAWYRKSELGRRYSLYYTAVALSGMFGGLIAGGLLQRLDGTHGLSGWRWLFIVEGAGTCIVAVVSFFVLPDFPSTTRWLTQEERTLASLRLARDSLGDTQGGEDMNHTKALKMALTDWRTWAFVVTYMATTGSQTIQYFIPELVKSLGYTGFEIQYYTAPIYVCAFIAILAFCFSSDYFEERAFHLAAASALAIVSFAIILGVLNNTGRYVLLCFGVAGVYAACPLISIYVSNSIPHPSEKRAIVQAVVNALGNSASIYGSFLFPSDATDHNRMGFGVTIAFMIIAFGMAFFLRWSLAKYPYPQLHVVGQHPSDDIDSKGDMA</sequence>
<feature type="transmembrane region" description="Helical" evidence="7">
    <location>
        <begin position="308"/>
        <end position="327"/>
    </location>
</feature>
<feature type="transmembrane region" description="Helical" evidence="7">
    <location>
        <begin position="129"/>
        <end position="151"/>
    </location>
</feature>
<dbReference type="SUPFAM" id="SSF103473">
    <property type="entry name" value="MFS general substrate transporter"/>
    <property type="match status" value="1"/>
</dbReference>
<keyword evidence="5 7" id="KW-0472">Membrane</keyword>
<feature type="transmembrane region" description="Helical" evidence="7">
    <location>
        <begin position="76"/>
        <end position="94"/>
    </location>
</feature>
<organism evidence="8 9">
    <name type="scientific">Gnomoniopsis smithogilvyi</name>
    <dbReference type="NCBI Taxonomy" id="1191159"/>
    <lineage>
        <taxon>Eukaryota</taxon>
        <taxon>Fungi</taxon>
        <taxon>Dikarya</taxon>
        <taxon>Ascomycota</taxon>
        <taxon>Pezizomycotina</taxon>
        <taxon>Sordariomycetes</taxon>
        <taxon>Sordariomycetidae</taxon>
        <taxon>Diaporthales</taxon>
        <taxon>Gnomoniaceae</taxon>
        <taxon>Gnomoniopsis</taxon>
    </lineage>
</organism>
<evidence type="ECO:0000256" key="1">
    <source>
        <dbReference type="ARBA" id="ARBA00004141"/>
    </source>
</evidence>
<evidence type="ECO:0000256" key="5">
    <source>
        <dbReference type="ARBA" id="ARBA00023136"/>
    </source>
</evidence>
<evidence type="ECO:0000256" key="2">
    <source>
        <dbReference type="ARBA" id="ARBA00022448"/>
    </source>
</evidence>
<evidence type="ECO:0000313" key="8">
    <source>
        <dbReference type="EMBL" id="KAJ4389017.1"/>
    </source>
</evidence>
<feature type="transmembrane region" description="Helical" evidence="7">
    <location>
        <begin position="195"/>
        <end position="217"/>
    </location>
</feature>
<evidence type="ECO:0000313" key="9">
    <source>
        <dbReference type="Proteomes" id="UP001140453"/>
    </source>
</evidence>
<feature type="transmembrane region" description="Helical" evidence="7">
    <location>
        <begin position="334"/>
        <end position="352"/>
    </location>
</feature>
<feature type="region of interest" description="Disordered" evidence="6">
    <location>
        <begin position="1"/>
        <end position="23"/>
    </location>
</feature>
<dbReference type="EMBL" id="JAPEVB010000004">
    <property type="protein sequence ID" value="KAJ4389017.1"/>
    <property type="molecule type" value="Genomic_DNA"/>
</dbReference>
<evidence type="ECO:0000256" key="4">
    <source>
        <dbReference type="ARBA" id="ARBA00022989"/>
    </source>
</evidence>
<feature type="transmembrane region" description="Helical" evidence="7">
    <location>
        <begin position="391"/>
        <end position="410"/>
    </location>
</feature>
<dbReference type="Gene3D" id="1.20.1250.20">
    <property type="entry name" value="MFS general substrate transporter like domains"/>
    <property type="match status" value="2"/>
</dbReference>
<dbReference type="GO" id="GO:0016020">
    <property type="term" value="C:membrane"/>
    <property type="evidence" value="ECO:0007669"/>
    <property type="project" value="UniProtKB-SubCell"/>
</dbReference>
<keyword evidence="9" id="KW-1185">Reference proteome</keyword>
<dbReference type="Pfam" id="PF07690">
    <property type="entry name" value="MFS_1"/>
    <property type="match status" value="1"/>
</dbReference>
<reference evidence="8" key="1">
    <citation type="submission" date="2022-10" db="EMBL/GenBank/DDBJ databases">
        <title>Tapping the CABI collections for fungal endophytes: first genome assemblies for Collariella, Neodidymelliopsis, Ascochyta clinopodiicola, Didymella pomorum, Didymosphaeria variabile, Neocosmospora piperis and Neocucurbitaria cava.</title>
        <authorList>
            <person name="Hill R."/>
        </authorList>
    </citation>
    <scope>NUCLEOTIDE SEQUENCE</scope>
    <source>
        <strain evidence="8">IMI 355082</strain>
    </source>
</reference>
<keyword evidence="3 7" id="KW-0812">Transmembrane</keyword>
<dbReference type="OrthoDB" id="2985014at2759"/>
<keyword evidence="4 7" id="KW-1133">Transmembrane helix</keyword>
<feature type="transmembrane region" description="Helical" evidence="7">
    <location>
        <begin position="358"/>
        <end position="379"/>
    </location>
</feature>
<accession>A0A9W9CVR7</accession>
<evidence type="ECO:0000256" key="7">
    <source>
        <dbReference type="SAM" id="Phobius"/>
    </source>
</evidence>
<dbReference type="PANTHER" id="PTHR43791:SF38">
    <property type="entry name" value="MAJOR FACILITATOR SUPERFAMILY (MFS) PROFILE DOMAIN-CONTAINING PROTEIN"/>
    <property type="match status" value="1"/>
</dbReference>
<evidence type="ECO:0000256" key="6">
    <source>
        <dbReference type="SAM" id="MobiDB-lite"/>
    </source>
</evidence>
<dbReference type="PANTHER" id="PTHR43791">
    <property type="entry name" value="PERMEASE-RELATED"/>
    <property type="match status" value="1"/>
</dbReference>
<gene>
    <name evidence="8" type="ORF">N0V93_006479</name>
</gene>
<keyword evidence="2" id="KW-0813">Transport</keyword>
<feature type="transmembrane region" description="Helical" evidence="7">
    <location>
        <begin position="422"/>
        <end position="441"/>
    </location>
</feature>
<comment type="subcellular location">
    <subcellularLocation>
        <location evidence="1">Membrane</location>
        <topology evidence="1">Multi-pass membrane protein</topology>
    </subcellularLocation>
</comment>
<feature type="transmembrane region" description="Helical" evidence="7">
    <location>
        <begin position="163"/>
        <end position="183"/>
    </location>
</feature>
<feature type="transmembrane region" description="Helical" evidence="7">
    <location>
        <begin position="269"/>
        <end position="288"/>
    </location>
</feature>
<dbReference type="InterPro" id="IPR011701">
    <property type="entry name" value="MFS"/>
</dbReference>
<protein>
    <recommendedName>
        <fullName evidence="10">Major facilitator superfamily (MFS) profile domain-containing protein</fullName>
    </recommendedName>
</protein>